<evidence type="ECO:0000256" key="1">
    <source>
        <dbReference type="ARBA" id="ARBA00009995"/>
    </source>
</evidence>
<dbReference type="Gene3D" id="3.40.50.2000">
    <property type="entry name" value="Glycogen Phosphorylase B"/>
    <property type="match status" value="1"/>
</dbReference>
<dbReference type="EMBL" id="JABDTM020025186">
    <property type="protein sequence ID" value="KAH0813539.1"/>
    <property type="molecule type" value="Genomic_DNA"/>
</dbReference>
<sequence>MGSIGNAISNLFSLHAGNITGLDKMLNGHAYSRAVRAHILTNLILAGIILDEIDLTGKERAETENKLRDSESHQLAFQPIWKELSLRGHQVTVLTTNPMKDPSLTNLTEIDLSVSYEIMKSHKTDELLSNSQESIAVRFSKYMEALHVTADKQLSHPEVQALIHNKKEQFDLLMVEAIYPTQMSLSWWFQIPFIGLISLDAPSRIHAAVGNPVHPVLYPEYDLPFYRNLTFWERLFSTLFMWFMSWYSEHHLHPREDTTIRKYFGDDVPSVAEIQKNMSMLFINVNPIFHNIRPLVPATVQVGGGIHLQKPKPLPGSIEEAIYYNVPIVGLPFYGDQGNNAKIMESKRLGVKLKPAELKKDEFLAAILDVSTNSTYKENLKQIAELYNDEAMTGLEKAIWWTEKPKHKAGLRYDIWWGNSARTKYSSGVVKPVTAENRGHSNSVSLLNTPILRKIVEGYGGSTVQKSGYDHAFL</sequence>
<proteinExistence type="inferred from homology"/>
<dbReference type="GO" id="GO:0008194">
    <property type="term" value="F:UDP-glycosyltransferase activity"/>
    <property type="evidence" value="ECO:0007669"/>
    <property type="project" value="InterPro"/>
</dbReference>
<comment type="similarity">
    <text evidence="1">Belongs to the UDP-glycosyltransferase family.</text>
</comment>
<evidence type="ECO:0000313" key="4">
    <source>
        <dbReference type="EMBL" id="KAH0813539.1"/>
    </source>
</evidence>
<gene>
    <name evidence="4" type="ORF">GEV33_009252</name>
</gene>
<dbReference type="Pfam" id="PF00201">
    <property type="entry name" value="UDPGT"/>
    <property type="match status" value="1"/>
</dbReference>
<reference evidence="4" key="2">
    <citation type="submission" date="2021-08" db="EMBL/GenBank/DDBJ databases">
        <authorList>
            <person name="Eriksson T."/>
        </authorList>
    </citation>
    <scope>NUCLEOTIDE SEQUENCE</scope>
    <source>
        <strain evidence="4">Stoneville</strain>
        <tissue evidence="4">Whole head</tissue>
    </source>
</reference>
<reference evidence="4" key="1">
    <citation type="journal article" date="2020" name="J Insects Food Feed">
        <title>The yellow mealworm (Tenebrio molitor) genome: a resource for the emerging insects as food and feed industry.</title>
        <authorList>
            <person name="Eriksson T."/>
            <person name="Andere A."/>
            <person name="Kelstrup H."/>
            <person name="Emery V."/>
            <person name="Picard C."/>
        </authorList>
    </citation>
    <scope>NUCLEOTIDE SEQUENCE</scope>
    <source>
        <strain evidence="4">Stoneville</strain>
        <tissue evidence="4">Whole head</tissue>
    </source>
</reference>
<dbReference type="InterPro" id="IPR050271">
    <property type="entry name" value="UDP-glycosyltransferase"/>
</dbReference>
<keyword evidence="3" id="KW-0808">Transferase</keyword>
<dbReference type="InterPro" id="IPR002213">
    <property type="entry name" value="UDP_glucos_trans"/>
</dbReference>
<evidence type="ECO:0000256" key="2">
    <source>
        <dbReference type="ARBA" id="ARBA00022676"/>
    </source>
</evidence>
<keyword evidence="2" id="KW-0328">Glycosyltransferase</keyword>
<name>A0A8J6HF06_TENMO</name>
<accession>A0A8J6HF06</accession>
<organism evidence="4 5">
    <name type="scientific">Tenebrio molitor</name>
    <name type="common">Yellow mealworm beetle</name>
    <dbReference type="NCBI Taxonomy" id="7067"/>
    <lineage>
        <taxon>Eukaryota</taxon>
        <taxon>Metazoa</taxon>
        <taxon>Ecdysozoa</taxon>
        <taxon>Arthropoda</taxon>
        <taxon>Hexapoda</taxon>
        <taxon>Insecta</taxon>
        <taxon>Pterygota</taxon>
        <taxon>Neoptera</taxon>
        <taxon>Endopterygota</taxon>
        <taxon>Coleoptera</taxon>
        <taxon>Polyphaga</taxon>
        <taxon>Cucujiformia</taxon>
        <taxon>Tenebrionidae</taxon>
        <taxon>Tenebrio</taxon>
    </lineage>
</organism>
<dbReference type="SUPFAM" id="SSF53756">
    <property type="entry name" value="UDP-Glycosyltransferase/glycogen phosphorylase"/>
    <property type="match status" value="1"/>
</dbReference>
<keyword evidence="5" id="KW-1185">Reference proteome</keyword>
<evidence type="ECO:0008006" key="6">
    <source>
        <dbReference type="Google" id="ProtNLM"/>
    </source>
</evidence>
<comment type="caution">
    <text evidence="4">The sequence shown here is derived from an EMBL/GenBank/DDBJ whole genome shotgun (WGS) entry which is preliminary data.</text>
</comment>
<dbReference type="AlphaFoldDB" id="A0A8J6HF06"/>
<dbReference type="PANTHER" id="PTHR48043:SF159">
    <property type="entry name" value="EG:EG0003.4 PROTEIN-RELATED"/>
    <property type="match status" value="1"/>
</dbReference>
<evidence type="ECO:0000256" key="3">
    <source>
        <dbReference type="ARBA" id="ARBA00022679"/>
    </source>
</evidence>
<evidence type="ECO:0000313" key="5">
    <source>
        <dbReference type="Proteomes" id="UP000719412"/>
    </source>
</evidence>
<dbReference type="Proteomes" id="UP000719412">
    <property type="component" value="Unassembled WGS sequence"/>
</dbReference>
<protein>
    <recommendedName>
        <fullName evidence="6">Glucuronosyltransferase</fullName>
    </recommendedName>
</protein>
<dbReference type="PANTHER" id="PTHR48043">
    <property type="entry name" value="EG:EG0003.4 PROTEIN-RELATED"/>
    <property type="match status" value="1"/>
</dbReference>